<protein>
    <submittedName>
        <fullName evidence="2">Uncharacterized protein</fullName>
    </submittedName>
</protein>
<keyword evidence="1" id="KW-0472">Membrane</keyword>
<evidence type="ECO:0000313" key="3">
    <source>
        <dbReference type="Proteomes" id="UP000466906"/>
    </source>
</evidence>
<dbReference type="Proteomes" id="UP000466906">
    <property type="component" value="Chromosome"/>
</dbReference>
<reference evidence="2 3" key="1">
    <citation type="journal article" date="2019" name="Emerg. Microbes Infect.">
        <title>Comprehensive subspecies identification of 175 nontuberculous mycobacteria species based on 7547 genomic profiles.</title>
        <authorList>
            <person name="Matsumoto Y."/>
            <person name="Kinjo T."/>
            <person name="Motooka D."/>
            <person name="Nabeya D."/>
            <person name="Jung N."/>
            <person name="Uechi K."/>
            <person name="Horii T."/>
            <person name="Iida T."/>
            <person name="Fujita J."/>
            <person name="Nakamura S."/>
        </authorList>
    </citation>
    <scope>NUCLEOTIDE SEQUENCE [LARGE SCALE GENOMIC DNA]</scope>
    <source>
        <strain evidence="2 3">JCM 12272</strain>
    </source>
</reference>
<name>A0A6N4V1Z9_9MYCO</name>
<gene>
    <name evidence="2" type="ORF">MALV_50420</name>
</gene>
<sequence>MVLFAASPAIIVLGAVWWLAGPGWAGLLLVALVLAGGAALLLKRN</sequence>
<organism evidence="2 3">
    <name type="scientific">Mycolicibacterium alvei</name>
    <dbReference type="NCBI Taxonomy" id="67081"/>
    <lineage>
        <taxon>Bacteria</taxon>
        <taxon>Bacillati</taxon>
        <taxon>Actinomycetota</taxon>
        <taxon>Actinomycetes</taxon>
        <taxon>Mycobacteriales</taxon>
        <taxon>Mycobacteriaceae</taxon>
        <taxon>Mycolicibacterium</taxon>
    </lineage>
</organism>
<keyword evidence="3" id="KW-1185">Reference proteome</keyword>
<keyword evidence="1" id="KW-1133">Transmembrane helix</keyword>
<dbReference type="KEGG" id="malv:MALV_50420"/>
<feature type="transmembrane region" description="Helical" evidence="1">
    <location>
        <begin position="24"/>
        <end position="42"/>
    </location>
</feature>
<evidence type="ECO:0000313" key="2">
    <source>
        <dbReference type="EMBL" id="BBX29917.1"/>
    </source>
</evidence>
<keyword evidence="1" id="KW-0812">Transmembrane</keyword>
<proteinExistence type="predicted"/>
<accession>A0A6N4V1Z9</accession>
<dbReference type="AlphaFoldDB" id="A0A6N4V1Z9"/>
<dbReference type="EMBL" id="AP022565">
    <property type="protein sequence ID" value="BBX29917.1"/>
    <property type="molecule type" value="Genomic_DNA"/>
</dbReference>
<evidence type="ECO:0000256" key="1">
    <source>
        <dbReference type="SAM" id="Phobius"/>
    </source>
</evidence>